<evidence type="ECO:0000256" key="1">
    <source>
        <dbReference type="SAM" id="MobiDB-lite"/>
    </source>
</evidence>
<proteinExistence type="predicted"/>
<dbReference type="OrthoDB" id="10285506at2759"/>
<comment type="caution">
    <text evidence="2">The sequence shown here is derived from an EMBL/GenBank/DDBJ whole genome shotgun (WGS) entry which is preliminary data.</text>
</comment>
<evidence type="ECO:0000313" key="2">
    <source>
        <dbReference type="EMBL" id="KAF5329877.1"/>
    </source>
</evidence>
<keyword evidence="3" id="KW-1185">Reference proteome</keyword>
<reference evidence="2 3" key="1">
    <citation type="journal article" date="2020" name="ISME J.">
        <title>Uncovering the hidden diversity of litter-decomposition mechanisms in mushroom-forming fungi.</title>
        <authorList>
            <person name="Floudas D."/>
            <person name="Bentzer J."/>
            <person name="Ahren D."/>
            <person name="Johansson T."/>
            <person name="Persson P."/>
            <person name="Tunlid A."/>
        </authorList>
    </citation>
    <scope>NUCLEOTIDE SEQUENCE [LARGE SCALE GENOMIC DNA]</scope>
    <source>
        <strain evidence="2 3">CBS 175.51</strain>
    </source>
</reference>
<feature type="region of interest" description="Disordered" evidence="1">
    <location>
        <begin position="1"/>
        <end position="28"/>
    </location>
</feature>
<sequence length="423" mass="46313">MNQRGSNFDSGTTVRDTQGATPNNQSTSPTIIYNYWHGPVNFSQNNVRQVENAIFGDNQGYLNQRAPEGRTQEQKPVEDAWALKYPVANMAPHDSKKTRGAAISWKGDQAITRGRAEPQMPTLKLRFDPTVLPQAPCPYSILPSKGIASDRYDEVFKESLDLTPTLKWNIGNVKIKFRDLPGAREGFSATIPVNHTFPPFLDVAKSVRVPGGGWSKAVESRDNAVCALTASTAYSLSKGGTTSWDAFTATIEANPQVSIIFFDERGPHDRVLAELQSQDDLSIRGGGKLESAERLAFKLYHWFIGGLMAGGQVIQGDTSDLRSICARTVAGLVALSVDLHGTSSNGQPSKWTHDVVSAHMSGPNPLEGLTIRYATVESGILRYSNRDSPILMAYRFEIAATLRSKRSRETGRWKSTLDIGAVL</sequence>
<evidence type="ECO:0000313" key="3">
    <source>
        <dbReference type="Proteomes" id="UP000541558"/>
    </source>
</evidence>
<dbReference type="EMBL" id="JAACJK010000120">
    <property type="protein sequence ID" value="KAF5329877.1"/>
    <property type="molecule type" value="Genomic_DNA"/>
</dbReference>
<dbReference type="Proteomes" id="UP000541558">
    <property type="component" value="Unassembled WGS sequence"/>
</dbReference>
<gene>
    <name evidence="2" type="ORF">D9611_013410</name>
</gene>
<dbReference type="AlphaFoldDB" id="A0A8H5FAU8"/>
<protein>
    <submittedName>
        <fullName evidence="2">Uncharacterized protein</fullName>
    </submittedName>
</protein>
<name>A0A8H5FAU8_9AGAR</name>
<accession>A0A8H5FAU8</accession>
<organism evidence="2 3">
    <name type="scientific">Ephemerocybe angulata</name>
    <dbReference type="NCBI Taxonomy" id="980116"/>
    <lineage>
        <taxon>Eukaryota</taxon>
        <taxon>Fungi</taxon>
        <taxon>Dikarya</taxon>
        <taxon>Basidiomycota</taxon>
        <taxon>Agaricomycotina</taxon>
        <taxon>Agaricomycetes</taxon>
        <taxon>Agaricomycetidae</taxon>
        <taxon>Agaricales</taxon>
        <taxon>Agaricineae</taxon>
        <taxon>Psathyrellaceae</taxon>
        <taxon>Ephemerocybe</taxon>
    </lineage>
</organism>